<organism evidence="2 3">
    <name type="scientific">Micavibrio aeruginosavorus</name>
    <dbReference type="NCBI Taxonomy" id="349221"/>
    <lineage>
        <taxon>Bacteria</taxon>
        <taxon>Pseudomonadati</taxon>
        <taxon>Bdellovibrionota</taxon>
        <taxon>Bdellovibrionia</taxon>
        <taxon>Bdellovibrionales</taxon>
        <taxon>Pseudobdellovibrionaceae</taxon>
        <taxon>Micavibrio</taxon>
    </lineage>
</organism>
<protein>
    <submittedName>
        <fullName evidence="2">TIGR02300 family protein</fullName>
    </submittedName>
</protein>
<sequence length="131" mass="14735">MPQATVSDPRGLKRICMSCSTRFYDLNKRPVICPNCDTEFTGEVKIKARRGRLAANDVADDTEVEDAVETAEVEEEEAEEEEAETVSLEEVEVDADEDEDLDIDEDDLDADLDDDLDDDDDLDVELDEDDK</sequence>
<feature type="region of interest" description="Disordered" evidence="1">
    <location>
        <begin position="57"/>
        <end position="131"/>
    </location>
</feature>
<proteinExistence type="predicted"/>
<feature type="compositionally biased region" description="Acidic residues" evidence="1">
    <location>
        <begin position="58"/>
        <end position="131"/>
    </location>
</feature>
<gene>
    <name evidence="2" type="ORF">DI586_03095</name>
</gene>
<comment type="caution">
    <text evidence="2">The sequence shown here is derived from an EMBL/GenBank/DDBJ whole genome shotgun (WGS) entry which is preliminary data.</text>
</comment>
<accession>A0A2W5HLU7</accession>
<dbReference type="Pfam" id="PF09538">
    <property type="entry name" value="FYDLN_acid"/>
    <property type="match status" value="1"/>
</dbReference>
<reference evidence="2 3" key="1">
    <citation type="submission" date="2017-08" db="EMBL/GenBank/DDBJ databases">
        <title>Infants hospitalized years apart are colonized by the same room-sourced microbial strains.</title>
        <authorList>
            <person name="Brooks B."/>
            <person name="Olm M.R."/>
            <person name="Firek B.A."/>
            <person name="Baker R."/>
            <person name="Thomas B.C."/>
            <person name="Morowitz M.J."/>
            <person name="Banfield J.F."/>
        </authorList>
    </citation>
    <scope>NUCLEOTIDE SEQUENCE [LARGE SCALE GENOMIC DNA]</scope>
    <source>
        <strain evidence="2">S2_006_000_R2_64</strain>
    </source>
</reference>
<dbReference type="InterPro" id="IPR012644">
    <property type="entry name" value="CHP02300_FYDLN_acid"/>
</dbReference>
<evidence type="ECO:0000313" key="2">
    <source>
        <dbReference type="EMBL" id="PZP56612.1"/>
    </source>
</evidence>
<evidence type="ECO:0000256" key="1">
    <source>
        <dbReference type="SAM" id="MobiDB-lite"/>
    </source>
</evidence>
<evidence type="ECO:0000313" key="3">
    <source>
        <dbReference type="Proteomes" id="UP000249739"/>
    </source>
</evidence>
<dbReference type="EMBL" id="QFOT01000020">
    <property type="protein sequence ID" value="PZP56612.1"/>
    <property type="molecule type" value="Genomic_DNA"/>
</dbReference>
<dbReference type="NCBIfam" id="TIGR02300">
    <property type="entry name" value="FYDLN_acid"/>
    <property type="match status" value="1"/>
</dbReference>
<dbReference type="Proteomes" id="UP000249739">
    <property type="component" value="Unassembled WGS sequence"/>
</dbReference>
<dbReference type="AlphaFoldDB" id="A0A2W5HLU7"/>
<name>A0A2W5HLU7_9BACT</name>